<protein>
    <recommendedName>
        <fullName evidence="2 9">Transcription initiation factor IIB</fullName>
        <shortName evidence="9">TFIIB</shortName>
    </recommendedName>
</protein>
<dbReference type="InterPro" id="IPR000812">
    <property type="entry name" value="TFIIB"/>
</dbReference>
<evidence type="ECO:0000256" key="7">
    <source>
        <dbReference type="ARBA" id="ARBA00023015"/>
    </source>
</evidence>
<dbReference type="InterPro" id="IPR013763">
    <property type="entry name" value="Cyclin-like_dom"/>
</dbReference>
<dbReference type="PANTHER" id="PTHR11618:SF13">
    <property type="entry name" value="TRANSCRIPTION INITIATION FACTOR IIB"/>
    <property type="match status" value="1"/>
</dbReference>
<dbReference type="InterPro" id="IPR023484">
    <property type="entry name" value="TFIIB_arc"/>
</dbReference>
<feature type="binding site" evidence="9">
    <location>
        <position position="27"/>
    </location>
    <ligand>
        <name>Zn(2+)</name>
        <dbReference type="ChEBI" id="CHEBI:29105"/>
    </ligand>
</feature>
<comment type="similarity">
    <text evidence="1 9">Belongs to the TFIIB family.</text>
</comment>
<dbReference type="GO" id="GO:0003743">
    <property type="term" value="F:translation initiation factor activity"/>
    <property type="evidence" value="ECO:0007669"/>
    <property type="project" value="UniProtKB-KW"/>
</dbReference>
<feature type="domain" description="Cyclin-like" evidence="11">
    <location>
        <begin position="205"/>
        <end position="286"/>
    </location>
</feature>
<evidence type="ECO:0000256" key="6">
    <source>
        <dbReference type="ARBA" id="ARBA00022833"/>
    </source>
</evidence>
<feature type="region of interest" description="Disordered" evidence="10">
    <location>
        <begin position="40"/>
        <end position="59"/>
    </location>
</feature>
<feature type="binding site" evidence="9">
    <location>
        <position position="24"/>
    </location>
    <ligand>
        <name>Zn(2+)</name>
        <dbReference type="ChEBI" id="CHEBI:29105"/>
    </ligand>
</feature>
<dbReference type="EMBL" id="QKNY01000018">
    <property type="protein sequence ID" value="RJX42189.1"/>
    <property type="molecule type" value="Genomic_DNA"/>
</dbReference>
<comment type="function">
    <text evidence="9">Stabilizes TBP binding to an archaeal box-A promoter. Also responsible for recruiting RNA polymerase II to the pre-initiation complex (DNA-TBP-TFIIB).</text>
</comment>
<dbReference type="PRINTS" id="PR00685">
    <property type="entry name" value="TIFACTORIIB"/>
</dbReference>
<dbReference type="SUPFAM" id="SSF57783">
    <property type="entry name" value="Zinc beta-ribbon"/>
    <property type="match status" value="1"/>
</dbReference>
<dbReference type="GO" id="GO:0070897">
    <property type="term" value="P:transcription preinitiation complex assembly"/>
    <property type="evidence" value="ECO:0007669"/>
    <property type="project" value="InterPro"/>
</dbReference>
<dbReference type="Proteomes" id="UP000276588">
    <property type="component" value="Unassembled WGS sequence"/>
</dbReference>
<sequence>MAPKQPRCPDCDGQLRTEAEETVCSDCGLVVDTDRIDHGPEWRSFDDSRTNPKRTGAPLTEARHDRGLSTEIGYDRDLSEHRRRKFIRLRRQHNRARIGRKRDRNQFYAFQEIRRLISTESLPTPVRDQACSLFRTAQKESLLRGRSLEGFAAACVYAACRINTVSRTIEETVATAKADRAEFQAAYDALNRELGLPVEPTSPAEYLPRYASELELSSAVERRAQALVDRTKEEGIANGRNPSGVAAACLYTAAKELDAEVTQREVAEVASVTPVTVRNTFQALAAEPPTQ</sequence>
<gene>
    <name evidence="9" type="primary">tfb</name>
    <name evidence="12" type="ORF">DM826_11110</name>
</gene>
<evidence type="ECO:0000256" key="1">
    <source>
        <dbReference type="ARBA" id="ARBA00010857"/>
    </source>
</evidence>
<dbReference type="SUPFAM" id="SSF47954">
    <property type="entry name" value="Cyclin-like"/>
    <property type="match status" value="2"/>
</dbReference>
<dbReference type="Gene3D" id="1.10.472.10">
    <property type="entry name" value="Cyclin-like"/>
    <property type="match status" value="1"/>
</dbReference>
<feature type="domain" description="Cyclin-like" evidence="11">
    <location>
        <begin position="111"/>
        <end position="192"/>
    </location>
</feature>
<comment type="caution">
    <text evidence="12">The sequence shown here is derived from an EMBL/GenBank/DDBJ whole genome shotgun (WGS) entry which is preliminary data.</text>
</comment>
<evidence type="ECO:0000313" key="13">
    <source>
        <dbReference type="Proteomes" id="UP000276588"/>
    </source>
</evidence>
<feature type="repeat" description="1" evidence="9">
    <location>
        <begin position="111"/>
        <end position="194"/>
    </location>
</feature>
<dbReference type="RefSeq" id="WP_120103498.1">
    <property type="nucleotide sequence ID" value="NZ_QKNY01000018.1"/>
</dbReference>
<evidence type="ECO:0000256" key="9">
    <source>
        <dbReference type="HAMAP-Rule" id="MF_00383"/>
    </source>
</evidence>
<evidence type="ECO:0000259" key="11">
    <source>
        <dbReference type="SMART" id="SM00385"/>
    </source>
</evidence>
<evidence type="ECO:0000256" key="10">
    <source>
        <dbReference type="SAM" id="MobiDB-lite"/>
    </source>
</evidence>
<dbReference type="HAMAP" id="MF_00383">
    <property type="entry name" value="TF2B_arch"/>
    <property type="match status" value="1"/>
</dbReference>
<dbReference type="GO" id="GO:0017025">
    <property type="term" value="F:TBP-class protein binding"/>
    <property type="evidence" value="ECO:0007669"/>
    <property type="project" value="InterPro"/>
</dbReference>
<keyword evidence="13" id="KW-1185">Reference proteome</keyword>
<proteinExistence type="inferred from homology"/>
<reference evidence="12 13" key="1">
    <citation type="submission" date="2018-06" db="EMBL/GenBank/DDBJ databases">
        <title>Halonotius sp. F13-13 a new haloarchaeeon isolated from a solar saltern from Isla Cristina, Huelva, Spain.</title>
        <authorList>
            <person name="Duran-Viseras A."/>
            <person name="Sanchez-Porro C."/>
            <person name="Ventosa A."/>
        </authorList>
    </citation>
    <scope>NUCLEOTIDE SEQUENCE [LARGE SCALE GENOMIC DNA]</scope>
    <source>
        <strain evidence="12 13">F13-13</strain>
    </source>
</reference>
<keyword evidence="8 9" id="KW-0804">Transcription</keyword>
<keyword evidence="12" id="KW-0648">Protein biosynthesis</keyword>
<evidence type="ECO:0000256" key="4">
    <source>
        <dbReference type="ARBA" id="ARBA00022737"/>
    </source>
</evidence>
<dbReference type="GO" id="GO:0003700">
    <property type="term" value="F:DNA-binding transcription factor activity"/>
    <property type="evidence" value="ECO:0007669"/>
    <property type="project" value="UniProtKB-UniRule"/>
</dbReference>
<keyword evidence="3 9" id="KW-0479">Metal-binding</keyword>
<name>A0A3A6PL66_9EURY</name>
<accession>A0A3A6PL66</accession>
<organism evidence="12 13">
    <name type="scientific">Halonotius aquaticus</name>
    <dbReference type="NCBI Taxonomy" id="2216978"/>
    <lineage>
        <taxon>Archaea</taxon>
        <taxon>Methanobacteriati</taxon>
        <taxon>Methanobacteriota</taxon>
        <taxon>Stenosarchaea group</taxon>
        <taxon>Halobacteria</taxon>
        <taxon>Halobacteriales</taxon>
        <taxon>Haloferacaceae</taxon>
        <taxon>Halonotius</taxon>
    </lineage>
</organism>
<dbReference type="Pfam" id="PF00382">
    <property type="entry name" value="TFIIB"/>
    <property type="match status" value="2"/>
</dbReference>
<dbReference type="InterPro" id="IPR036915">
    <property type="entry name" value="Cyclin-like_sf"/>
</dbReference>
<dbReference type="GO" id="GO:0097550">
    <property type="term" value="C:transcription preinitiation complex"/>
    <property type="evidence" value="ECO:0007669"/>
    <property type="project" value="TreeGrafter"/>
</dbReference>
<dbReference type="OrthoDB" id="7429at2157"/>
<feature type="binding site" evidence="9">
    <location>
        <position position="11"/>
    </location>
    <ligand>
        <name>Zn(2+)</name>
        <dbReference type="ChEBI" id="CHEBI:29105"/>
    </ligand>
</feature>
<feature type="compositionally biased region" description="Basic and acidic residues" evidence="10">
    <location>
        <begin position="40"/>
        <end position="50"/>
    </location>
</feature>
<feature type="binding site" evidence="9">
    <location>
        <position position="8"/>
    </location>
    <ligand>
        <name>Zn(2+)</name>
        <dbReference type="ChEBI" id="CHEBI:29105"/>
    </ligand>
</feature>
<dbReference type="PANTHER" id="PTHR11618">
    <property type="entry name" value="TRANSCRIPTION INITIATION FACTOR IIB-RELATED"/>
    <property type="match status" value="1"/>
</dbReference>
<evidence type="ECO:0000256" key="2">
    <source>
        <dbReference type="ARBA" id="ARBA00013932"/>
    </source>
</evidence>
<evidence type="ECO:0000256" key="5">
    <source>
        <dbReference type="ARBA" id="ARBA00022771"/>
    </source>
</evidence>
<evidence type="ECO:0000313" key="12">
    <source>
        <dbReference type="EMBL" id="RJX42189.1"/>
    </source>
</evidence>
<keyword evidence="5" id="KW-0863">Zinc-finger</keyword>
<dbReference type="InterPro" id="IPR013137">
    <property type="entry name" value="Znf_TFIIB"/>
</dbReference>
<dbReference type="InterPro" id="IPR013150">
    <property type="entry name" value="TFIIB_cyclin"/>
</dbReference>
<evidence type="ECO:0000256" key="3">
    <source>
        <dbReference type="ARBA" id="ARBA00022723"/>
    </source>
</evidence>
<keyword evidence="6 9" id="KW-0862">Zinc</keyword>
<keyword evidence="4 9" id="KW-0677">Repeat</keyword>
<dbReference type="PROSITE" id="PS00782">
    <property type="entry name" value="TFIIB"/>
    <property type="match status" value="1"/>
</dbReference>
<keyword evidence="12" id="KW-0396">Initiation factor</keyword>
<keyword evidence="7 9" id="KW-0805">Transcription regulation</keyword>
<dbReference type="Gene3D" id="1.10.472.170">
    <property type="match status" value="1"/>
</dbReference>
<dbReference type="GO" id="GO:0008270">
    <property type="term" value="F:zinc ion binding"/>
    <property type="evidence" value="ECO:0007669"/>
    <property type="project" value="UniProtKB-UniRule"/>
</dbReference>
<dbReference type="InterPro" id="IPR023486">
    <property type="entry name" value="TFIIB_CS"/>
</dbReference>
<evidence type="ECO:0000256" key="8">
    <source>
        <dbReference type="ARBA" id="ARBA00023163"/>
    </source>
</evidence>
<dbReference type="SMART" id="SM00385">
    <property type="entry name" value="CYCLIN"/>
    <property type="match status" value="2"/>
</dbReference>
<dbReference type="Pfam" id="PF08271">
    <property type="entry name" value="Zn_Ribbon_TF"/>
    <property type="match status" value="1"/>
</dbReference>
<comment type="caution">
    <text evidence="9">Lacks conserved residue(s) required for the propagation of feature annotation.</text>
</comment>
<dbReference type="AlphaFoldDB" id="A0A3A6PL66"/>